<evidence type="ECO:0000313" key="2">
    <source>
        <dbReference type="EMBL" id="KAK7696225.1"/>
    </source>
</evidence>
<organism evidence="2 3">
    <name type="scientific">Cerrena zonata</name>
    <dbReference type="NCBI Taxonomy" id="2478898"/>
    <lineage>
        <taxon>Eukaryota</taxon>
        <taxon>Fungi</taxon>
        <taxon>Dikarya</taxon>
        <taxon>Basidiomycota</taxon>
        <taxon>Agaricomycotina</taxon>
        <taxon>Agaricomycetes</taxon>
        <taxon>Polyporales</taxon>
        <taxon>Cerrenaceae</taxon>
        <taxon>Cerrena</taxon>
    </lineage>
</organism>
<protein>
    <submittedName>
        <fullName evidence="2">Uncharacterized protein</fullName>
    </submittedName>
</protein>
<proteinExistence type="predicted"/>
<dbReference type="AlphaFoldDB" id="A0AAW0GSK5"/>
<name>A0AAW0GSK5_9APHY</name>
<gene>
    <name evidence="2" type="ORF">QCA50_000878</name>
</gene>
<dbReference type="EMBL" id="JASBNA010000001">
    <property type="protein sequence ID" value="KAK7696225.1"/>
    <property type="molecule type" value="Genomic_DNA"/>
</dbReference>
<accession>A0AAW0GSK5</accession>
<comment type="caution">
    <text evidence="2">The sequence shown here is derived from an EMBL/GenBank/DDBJ whole genome shotgun (WGS) entry which is preliminary data.</text>
</comment>
<evidence type="ECO:0000256" key="1">
    <source>
        <dbReference type="SAM" id="MobiDB-lite"/>
    </source>
</evidence>
<reference evidence="2 3" key="1">
    <citation type="submission" date="2022-09" db="EMBL/GenBank/DDBJ databases">
        <authorList>
            <person name="Palmer J.M."/>
        </authorList>
    </citation>
    <scope>NUCLEOTIDE SEQUENCE [LARGE SCALE GENOMIC DNA]</scope>
    <source>
        <strain evidence="2 3">DSM 7382</strain>
    </source>
</reference>
<sequence>MAALSSQAPFSTFQPNSLSSQTPAELRNFLVDLINNIDKTDSTVPMTSCDGIIGEKSSETSVKLS</sequence>
<evidence type="ECO:0000313" key="3">
    <source>
        <dbReference type="Proteomes" id="UP001385951"/>
    </source>
</evidence>
<keyword evidence="3" id="KW-1185">Reference proteome</keyword>
<feature type="region of interest" description="Disordered" evidence="1">
    <location>
        <begin position="1"/>
        <end position="21"/>
    </location>
</feature>
<dbReference type="Proteomes" id="UP001385951">
    <property type="component" value="Unassembled WGS sequence"/>
</dbReference>